<keyword evidence="2" id="KW-0472">Membrane</keyword>
<evidence type="ECO:0000313" key="4">
    <source>
        <dbReference type="Proteomes" id="UP000807769"/>
    </source>
</evidence>
<evidence type="ECO:0008006" key="5">
    <source>
        <dbReference type="Google" id="ProtNLM"/>
    </source>
</evidence>
<dbReference type="EMBL" id="JABBWG010000016">
    <property type="protein sequence ID" value="KAG1816368.1"/>
    <property type="molecule type" value="Genomic_DNA"/>
</dbReference>
<gene>
    <name evidence="3" type="ORF">BJ212DRAFT_1354502</name>
</gene>
<evidence type="ECO:0000313" key="3">
    <source>
        <dbReference type="EMBL" id="KAG1816368.1"/>
    </source>
</evidence>
<evidence type="ECO:0000256" key="2">
    <source>
        <dbReference type="SAM" id="Phobius"/>
    </source>
</evidence>
<protein>
    <recommendedName>
        <fullName evidence="5">WW domain-containing protein</fullName>
    </recommendedName>
</protein>
<feature type="transmembrane region" description="Helical" evidence="2">
    <location>
        <begin position="560"/>
        <end position="581"/>
    </location>
</feature>
<dbReference type="RefSeq" id="XP_041193041.1">
    <property type="nucleotide sequence ID" value="XM_041335628.1"/>
</dbReference>
<keyword evidence="2" id="KW-1133">Transmembrane helix</keyword>
<feature type="transmembrane region" description="Helical" evidence="2">
    <location>
        <begin position="527"/>
        <end position="554"/>
    </location>
</feature>
<dbReference type="AlphaFoldDB" id="A0A9P7JD92"/>
<evidence type="ECO:0000256" key="1">
    <source>
        <dbReference type="SAM" id="MobiDB-lite"/>
    </source>
</evidence>
<keyword evidence="4" id="KW-1185">Reference proteome</keyword>
<feature type="transmembrane region" description="Helical" evidence="2">
    <location>
        <begin position="474"/>
        <end position="496"/>
    </location>
</feature>
<dbReference type="Proteomes" id="UP000807769">
    <property type="component" value="Unassembled WGS sequence"/>
</dbReference>
<reference evidence="3" key="1">
    <citation type="journal article" date="2020" name="New Phytol.">
        <title>Comparative genomics reveals dynamic genome evolution in host specialist ectomycorrhizal fungi.</title>
        <authorList>
            <person name="Lofgren L.A."/>
            <person name="Nguyen N.H."/>
            <person name="Vilgalys R."/>
            <person name="Ruytinx J."/>
            <person name="Liao H.L."/>
            <person name="Branco S."/>
            <person name="Kuo A."/>
            <person name="LaButti K."/>
            <person name="Lipzen A."/>
            <person name="Andreopoulos W."/>
            <person name="Pangilinan J."/>
            <person name="Riley R."/>
            <person name="Hundley H."/>
            <person name="Na H."/>
            <person name="Barry K."/>
            <person name="Grigoriev I.V."/>
            <person name="Stajich J.E."/>
            <person name="Kennedy P.G."/>
        </authorList>
    </citation>
    <scope>NUCLEOTIDE SEQUENCE</scope>
    <source>
        <strain evidence="3">MN1</strain>
    </source>
</reference>
<sequence length="613" mass="69030">MIVNMPGGHHTRMFIAWLRLSIRTTVSCSYTSLLAFLLRLIQRCQVFVGGKEGTFRDPSLAFSSHPADQEKKTHGTLAVPLLKVPLQNEGPNPLASNNQTFPTEPTTSVPSTPSSPYPAAPGQLFDITLTPIIPGQIKRYERNKFQDHNEDFEIQKGPLDCSEELASVSGWELLTHPEGALFFYHSSDRVFTDVDVRDPGTAVTICTMGEVVKQAYEEARKADTFHTSVELTLERVEVDGEKKWGYYFADHDRRVIFWLEPHKSKDLLDNVRGVKWKSHVRYALESQYWMHVESFPNKRFLPEDVLVRLKEIVMFTQADSITSEKCLAPYASDEVSSMLGLMDPLMSSVDKEHEHSVWIVARFMGDFCSDKFANFCGQPGARLDSDQSLYDDSIPRPKSILFRFMNVILFGSPDAQSKALHKIWVDYTIVQRRWKNFINRLNNEWNGYTIFSTVMLAVDISFMAVPSVQNQAPVIIVLYMSTLCALGSLVVSLVLAGQVNDSRRDSAKGVASFMVEMSHSILGLESLALMLSLPYALLIWGMVFFAAALSVVIYRTSDVVTISVVSPIWTAIFILSTWPVLAANNIHVSHLSSWVAGQMSYFRSLWVATRSHS</sequence>
<feature type="region of interest" description="Disordered" evidence="1">
    <location>
        <begin position="88"/>
        <end position="116"/>
    </location>
</feature>
<name>A0A9P7JD92_9AGAM</name>
<feature type="compositionally biased region" description="Low complexity" evidence="1">
    <location>
        <begin position="102"/>
        <end position="112"/>
    </location>
</feature>
<accession>A0A9P7JD92</accession>
<comment type="caution">
    <text evidence="3">The sequence shown here is derived from an EMBL/GenBank/DDBJ whole genome shotgun (WGS) entry which is preliminary data.</text>
</comment>
<organism evidence="3 4">
    <name type="scientific">Suillus subaureus</name>
    <dbReference type="NCBI Taxonomy" id="48587"/>
    <lineage>
        <taxon>Eukaryota</taxon>
        <taxon>Fungi</taxon>
        <taxon>Dikarya</taxon>
        <taxon>Basidiomycota</taxon>
        <taxon>Agaricomycotina</taxon>
        <taxon>Agaricomycetes</taxon>
        <taxon>Agaricomycetidae</taxon>
        <taxon>Boletales</taxon>
        <taxon>Suillineae</taxon>
        <taxon>Suillaceae</taxon>
        <taxon>Suillus</taxon>
    </lineage>
</organism>
<proteinExistence type="predicted"/>
<dbReference type="GeneID" id="64629645"/>
<feature type="transmembrane region" description="Helical" evidence="2">
    <location>
        <begin position="445"/>
        <end position="468"/>
    </location>
</feature>
<keyword evidence="2" id="KW-0812">Transmembrane</keyword>
<dbReference type="OrthoDB" id="2657661at2759"/>